<proteinExistence type="predicted"/>
<feature type="domain" description="N-acetyltransferase" evidence="1">
    <location>
        <begin position="27"/>
        <end position="193"/>
    </location>
</feature>
<evidence type="ECO:0000313" key="2">
    <source>
        <dbReference type="EMBL" id="KUG17715.1"/>
    </source>
</evidence>
<dbReference type="GO" id="GO:0016747">
    <property type="term" value="F:acyltransferase activity, transferring groups other than amino-acyl groups"/>
    <property type="evidence" value="ECO:0007669"/>
    <property type="project" value="InterPro"/>
</dbReference>
<accession>A0A0W8FBG7</accession>
<name>A0A0W8FBG7_9ZZZZ</name>
<dbReference type="CDD" id="cd04301">
    <property type="entry name" value="NAT_SF"/>
    <property type="match status" value="1"/>
</dbReference>
<dbReference type="EMBL" id="LNQE01001425">
    <property type="protein sequence ID" value="KUG17715.1"/>
    <property type="molecule type" value="Genomic_DNA"/>
</dbReference>
<dbReference type="InterPro" id="IPR000182">
    <property type="entry name" value="GNAT_dom"/>
</dbReference>
<gene>
    <name evidence="2" type="ORF">ASZ90_012640</name>
</gene>
<dbReference type="AlphaFoldDB" id="A0A0W8FBG7"/>
<dbReference type="InterPro" id="IPR016181">
    <property type="entry name" value="Acyl_CoA_acyltransferase"/>
</dbReference>
<dbReference type="SUPFAM" id="SSF55729">
    <property type="entry name" value="Acyl-CoA N-acyltransferases (Nat)"/>
    <property type="match status" value="1"/>
</dbReference>
<dbReference type="Pfam" id="PF00583">
    <property type="entry name" value="Acetyltransf_1"/>
    <property type="match status" value="1"/>
</dbReference>
<reference evidence="2" key="1">
    <citation type="journal article" date="2015" name="Proc. Natl. Acad. Sci. U.S.A.">
        <title>Networks of energetic and metabolic interactions define dynamics in microbial communities.</title>
        <authorList>
            <person name="Embree M."/>
            <person name="Liu J.K."/>
            <person name="Al-Bassam M.M."/>
            <person name="Zengler K."/>
        </authorList>
    </citation>
    <scope>NUCLEOTIDE SEQUENCE</scope>
</reference>
<protein>
    <submittedName>
        <fullName evidence="2">Protein clustered with n-succinyl arginine/lysine racemase</fullName>
    </submittedName>
</protein>
<organism evidence="2">
    <name type="scientific">hydrocarbon metagenome</name>
    <dbReference type="NCBI Taxonomy" id="938273"/>
    <lineage>
        <taxon>unclassified sequences</taxon>
        <taxon>metagenomes</taxon>
        <taxon>ecological metagenomes</taxon>
    </lineage>
</organism>
<evidence type="ECO:0000259" key="1">
    <source>
        <dbReference type="PROSITE" id="PS51186"/>
    </source>
</evidence>
<comment type="caution">
    <text evidence="2">The sequence shown here is derived from an EMBL/GenBank/DDBJ whole genome shotgun (WGS) entry which is preliminary data.</text>
</comment>
<dbReference type="PROSITE" id="PS51186">
    <property type="entry name" value="GNAT"/>
    <property type="match status" value="1"/>
</dbReference>
<dbReference type="Gene3D" id="3.40.630.30">
    <property type="match status" value="1"/>
</dbReference>
<sequence length="258" mass="29355">MVREHLTGQRDMADSYPRSFVRRGKCLEMRFLAECSLSDLAALQSLVVSTLHEIEIFMPHDEEYLSRIFQTELSVLGVLAEEKLAAYSIIRYPGMEKDNLGRDLNLAEEDLKKLAHLQAIAVHPHFRGCGLQRELAAAHLQVLESSGYEHICCTVSPKNPVSLNNLLSCGFRVRALNPKFAGWWRYILYKNVNWPMTGTGMAATGDETAITCLNIECQRELIQRGYEGYRVEWKGEKSEIFYRKRSTSSMDSSSPFIP</sequence>